<protein>
    <submittedName>
        <fullName evidence="1">Uncharacterized protein</fullName>
    </submittedName>
</protein>
<name>A0AA35K7J3_9SAUR</name>
<evidence type="ECO:0000313" key="2">
    <source>
        <dbReference type="Proteomes" id="UP001178461"/>
    </source>
</evidence>
<dbReference type="AlphaFoldDB" id="A0AA35K7J3"/>
<dbReference type="Proteomes" id="UP001178461">
    <property type="component" value="Chromosome 4"/>
</dbReference>
<keyword evidence="2" id="KW-1185">Reference proteome</keyword>
<feature type="non-terminal residue" evidence="1">
    <location>
        <position position="97"/>
    </location>
</feature>
<dbReference type="EMBL" id="OX395129">
    <property type="protein sequence ID" value="CAI5772339.1"/>
    <property type="molecule type" value="Genomic_DNA"/>
</dbReference>
<evidence type="ECO:0000313" key="1">
    <source>
        <dbReference type="EMBL" id="CAI5772339.1"/>
    </source>
</evidence>
<reference evidence="1" key="1">
    <citation type="submission" date="2022-12" db="EMBL/GenBank/DDBJ databases">
        <authorList>
            <person name="Alioto T."/>
            <person name="Alioto T."/>
            <person name="Gomez Garrido J."/>
        </authorList>
    </citation>
    <scope>NUCLEOTIDE SEQUENCE</scope>
</reference>
<proteinExistence type="predicted"/>
<sequence length="97" mass="10349">MPLLCEVNNKVSDWCGNSGTATAEECCPLLTDSSVIPRKSEAAGRAPPWSWRPGSGIAVQQWGKLAVQWRQCRFGIPASASGLLQPHCCPAAPLRCA</sequence>
<gene>
    <name evidence="1" type="ORF">PODLI_1B010339</name>
</gene>
<accession>A0AA35K7J3</accession>
<organism evidence="1 2">
    <name type="scientific">Podarcis lilfordi</name>
    <name type="common">Lilford's wall lizard</name>
    <dbReference type="NCBI Taxonomy" id="74358"/>
    <lineage>
        <taxon>Eukaryota</taxon>
        <taxon>Metazoa</taxon>
        <taxon>Chordata</taxon>
        <taxon>Craniata</taxon>
        <taxon>Vertebrata</taxon>
        <taxon>Euteleostomi</taxon>
        <taxon>Lepidosauria</taxon>
        <taxon>Squamata</taxon>
        <taxon>Bifurcata</taxon>
        <taxon>Unidentata</taxon>
        <taxon>Episquamata</taxon>
        <taxon>Laterata</taxon>
        <taxon>Lacertibaenia</taxon>
        <taxon>Lacertidae</taxon>
        <taxon>Podarcis</taxon>
    </lineage>
</organism>